<dbReference type="PANTHER" id="PTHR31935:SF1">
    <property type="entry name" value="COILED-COIL DOMAIN-CONTAINING PROTEIN 13"/>
    <property type="match status" value="1"/>
</dbReference>
<evidence type="ECO:0000256" key="2">
    <source>
        <dbReference type="SAM" id="MobiDB-lite"/>
    </source>
</evidence>
<dbReference type="PANTHER" id="PTHR31935">
    <property type="entry name" value="COILED-COIL DOMAIN-CONTAINING PROTEIN 13"/>
    <property type="match status" value="1"/>
</dbReference>
<evidence type="ECO:0000313" key="4">
    <source>
        <dbReference type="Proteomes" id="UP001281761"/>
    </source>
</evidence>
<organism evidence="3 4">
    <name type="scientific">Blattamonas nauphoetae</name>
    <dbReference type="NCBI Taxonomy" id="2049346"/>
    <lineage>
        <taxon>Eukaryota</taxon>
        <taxon>Metamonada</taxon>
        <taxon>Preaxostyla</taxon>
        <taxon>Oxymonadida</taxon>
        <taxon>Blattamonas</taxon>
    </lineage>
</organism>
<accession>A0ABQ9YBZ2</accession>
<gene>
    <name evidence="3" type="ORF">BLNAU_3737</name>
</gene>
<name>A0ABQ9YBZ2_9EUKA</name>
<protein>
    <recommendedName>
        <fullName evidence="5">Coiled-coil domain-containing protein 13</fullName>
    </recommendedName>
</protein>
<feature type="coiled-coil region" evidence="1">
    <location>
        <begin position="360"/>
        <end position="387"/>
    </location>
</feature>
<dbReference type="InterPro" id="IPR038929">
    <property type="entry name" value="CCDC13"/>
</dbReference>
<reference evidence="3 4" key="1">
    <citation type="journal article" date="2022" name="bioRxiv">
        <title>Genomics of Preaxostyla Flagellates Illuminates Evolutionary Transitions and the Path Towards Mitochondrial Loss.</title>
        <authorList>
            <person name="Novak L.V.F."/>
            <person name="Treitli S.C."/>
            <person name="Pyrih J."/>
            <person name="Halakuc P."/>
            <person name="Pipaliya S.V."/>
            <person name="Vacek V."/>
            <person name="Brzon O."/>
            <person name="Soukal P."/>
            <person name="Eme L."/>
            <person name="Dacks J.B."/>
            <person name="Karnkowska A."/>
            <person name="Elias M."/>
            <person name="Hampl V."/>
        </authorList>
    </citation>
    <scope>NUCLEOTIDE SEQUENCE [LARGE SCALE GENOMIC DNA]</scope>
    <source>
        <strain evidence="3">NAU3</strain>
        <tissue evidence="3">Gut</tissue>
    </source>
</reference>
<proteinExistence type="predicted"/>
<feature type="coiled-coil region" evidence="1">
    <location>
        <begin position="42"/>
        <end position="224"/>
    </location>
</feature>
<keyword evidence="1" id="KW-0175">Coiled coil</keyword>
<evidence type="ECO:0000256" key="1">
    <source>
        <dbReference type="SAM" id="Coils"/>
    </source>
</evidence>
<sequence length="389" mass="44177">MADGDEKALLEEAEREWVKESKKQMDAASKDLTSENAFAMTEDDLKAENSKLLDQLGEALQELRELRKLKTSAGEFVIPDGADKRESKIIELAKKNKSLRMNLSKEQAKSLSLQSQVDKLQDELQSVTDTQAFHIESSSGSSDEMKKKVQLLNTKLVEARSQLQNTKQELSKVQRALKQEVGDSVPISKVLQENGTWRGRAQEISILKDKVASLKEELRDLRMAGTVFDMDEDEDGGRDTSSVVTSSAAPKKDFRQERKKEIEAAKQRRVQMQEDKEAEAQNLQKDIADLKLKLSSVQARNKILDEEYRTLKEKFNTIVTKTKNDDEFIRALQSQNETLKAKLITPTERDGGDDRLNEKLILQERQIARQEQIIRSLRAELDGLTAQLM</sequence>
<dbReference type="Proteomes" id="UP001281761">
    <property type="component" value="Unassembled WGS sequence"/>
</dbReference>
<keyword evidence="4" id="KW-1185">Reference proteome</keyword>
<dbReference type="EMBL" id="JARBJD010000017">
    <property type="protein sequence ID" value="KAK2961291.1"/>
    <property type="molecule type" value="Genomic_DNA"/>
</dbReference>
<feature type="compositionally biased region" description="Polar residues" evidence="2">
    <location>
        <begin position="239"/>
        <end position="248"/>
    </location>
</feature>
<evidence type="ECO:0008006" key="5">
    <source>
        <dbReference type="Google" id="ProtNLM"/>
    </source>
</evidence>
<evidence type="ECO:0000313" key="3">
    <source>
        <dbReference type="EMBL" id="KAK2961291.1"/>
    </source>
</evidence>
<comment type="caution">
    <text evidence="3">The sequence shown here is derived from an EMBL/GenBank/DDBJ whole genome shotgun (WGS) entry which is preliminary data.</text>
</comment>
<feature type="region of interest" description="Disordered" evidence="2">
    <location>
        <begin position="230"/>
        <end position="257"/>
    </location>
</feature>